<dbReference type="EMBL" id="GBXM01079697">
    <property type="protein sequence ID" value="JAH28880.1"/>
    <property type="molecule type" value="Transcribed_RNA"/>
</dbReference>
<reference evidence="1" key="1">
    <citation type="submission" date="2014-11" db="EMBL/GenBank/DDBJ databases">
        <authorList>
            <person name="Amaro Gonzalez C."/>
        </authorList>
    </citation>
    <scope>NUCLEOTIDE SEQUENCE</scope>
</reference>
<sequence>MILEKSPHARVLNISVQCSHLFPGCLLNLEFIFKVFLLTCTALNGLAPD</sequence>
<evidence type="ECO:0000313" key="1">
    <source>
        <dbReference type="EMBL" id="JAH38709.1"/>
    </source>
</evidence>
<protein>
    <submittedName>
        <fullName evidence="1">Uncharacterized protein</fullName>
    </submittedName>
</protein>
<proteinExistence type="predicted"/>
<organism evidence="1">
    <name type="scientific">Anguilla anguilla</name>
    <name type="common">European freshwater eel</name>
    <name type="synonym">Muraena anguilla</name>
    <dbReference type="NCBI Taxonomy" id="7936"/>
    <lineage>
        <taxon>Eukaryota</taxon>
        <taxon>Metazoa</taxon>
        <taxon>Chordata</taxon>
        <taxon>Craniata</taxon>
        <taxon>Vertebrata</taxon>
        <taxon>Euteleostomi</taxon>
        <taxon>Actinopterygii</taxon>
        <taxon>Neopterygii</taxon>
        <taxon>Teleostei</taxon>
        <taxon>Anguilliformes</taxon>
        <taxon>Anguillidae</taxon>
        <taxon>Anguilla</taxon>
    </lineage>
</organism>
<name>A0A0E9SBC3_ANGAN</name>
<reference evidence="1" key="2">
    <citation type="journal article" date="2015" name="Fish Shellfish Immunol.">
        <title>Early steps in the European eel (Anguilla anguilla)-Vibrio vulnificus interaction in the gills: Role of the RtxA13 toxin.</title>
        <authorList>
            <person name="Callol A."/>
            <person name="Pajuelo D."/>
            <person name="Ebbesson L."/>
            <person name="Teles M."/>
            <person name="MacKenzie S."/>
            <person name="Amaro C."/>
        </authorList>
    </citation>
    <scope>NUCLEOTIDE SEQUENCE</scope>
</reference>
<accession>A0A0E9SBC3</accession>
<dbReference type="AlphaFoldDB" id="A0A0E9SBC3"/>
<dbReference type="EMBL" id="GBXM01069868">
    <property type="protein sequence ID" value="JAH38709.1"/>
    <property type="molecule type" value="Transcribed_RNA"/>
</dbReference>